<sequence length="764" mass="86470">MSFKAVTSLGLSAILTLSTVGCSDYLKGEKHKPEVIEFSDARFKCLQDLPTQMKAFSIGEISQADIEGGFDCMSEALKYFNKKTFGSVEGGYTVEEIRRFFGKYFLKQNNVTAEFAKELMKIKRALVGGTVEQLKKDEIAGLIEFLSVVKKEAILLTPHIKILLNQTHQKKAEWEQISMATEQLRRSAKKILEITQIAKSDYSFEDAKNVLAGFAKFIKGEETFAPYEQYGEWVPVVEAVKNILLGRRANFTGLSQWMDALDSFVDVYELLLKYHYNLSDFEFNDAQKLRQISQFLNKAMKVIAESHQMRIIGYIPVQDLDALIDQVLPKTHLNIQPASAKKMYRAVLLKMLDPQRKADTRGFIGLERKHLATLQREYNVWRLIQSFVDNVPYPESTQALSQEQLVSAYKSFDKNFVIEKGLTEDPFEQQALKWAWEDYGLLLQSKIPVIYNSQGQMFISLNTAKTGQTWKSLSKANLMRGLSRILMIGYGDNVDKTMSQAGISKEGLSSWYDDFKEFFLDIGAFDPRTGNSGGRSFQEANFFTFSGNGNETMDQAETYEFVSTLFAAGLATSEALQSGLTKVCAMETKDLFGKAFLKQDCFQKELKNRFDVYFSNVPGMAAYIKSLNDKQWAEFFNYLLATSATPDQKAGFIDTANVRTMTTILHYVENLMTIYDADQNQTFSLDEVYAAAPRFMSFLKTVKPGTPDTFLTEGFAYLVFKGAIPGPADLVGFQFTKKSLPEASRMNILRIFGALKDQLNKPQK</sequence>
<gene>
    <name evidence="1" type="ORF">AZI86_15590</name>
</gene>
<dbReference type="PROSITE" id="PS51257">
    <property type="entry name" value="PROKAR_LIPOPROTEIN"/>
    <property type="match status" value="1"/>
</dbReference>
<reference evidence="1 2" key="1">
    <citation type="submission" date="2016-03" db="EMBL/GenBank/DDBJ databases">
        <authorList>
            <person name="Ploux O."/>
        </authorList>
    </citation>
    <scope>NUCLEOTIDE SEQUENCE [LARGE SCALE GENOMIC DNA]</scope>
    <source>
        <strain evidence="1 2">R0</strain>
    </source>
</reference>
<proteinExistence type="predicted"/>
<organism evidence="1 2">
    <name type="scientific">Bdellovibrio bacteriovorus</name>
    <dbReference type="NCBI Taxonomy" id="959"/>
    <lineage>
        <taxon>Bacteria</taxon>
        <taxon>Pseudomonadati</taxon>
        <taxon>Bdellovibrionota</taxon>
        <taxon>Bdellovibrionia</taxon>
        <taxon>Bdellovibrionales</taxon>
        <taxon>Pseudobdellovibrionaceae</taxon>
        <taxon>Bdellovibrio</taxon>
    </lineage>
</organism>
<keyword evidence="2" id="KW-1185">Reference proteome</keyword>
<evidence type="ECO:0000313" key="2">
    <source>
        <dbReference type="Proteomes" id="UP000075320"/>
    </source>
</evidence>
<dbReference type="OrthoDB" id="5287202at2"/>
<accession>A0A150WHP9</accession>
<name>A0A150WHP9_BDEBC</name>
<dbReference type="AlphaFoldDB" id="A0A150WHP9"/>
<dbReference type="RefSeq" id="WP_061836209.1">
    <property type="nucleotide sequence ID" value="NZ_LUKE01000004.1"/>
</dbReference>
<protein>
    <submittedName>
        <fullName evidence="1">Uncharacterized protein</fullName>
    </submittedName>
</protein>
<comment type="caution">
    <text evidence="1">The sequence shown here is derived from an EMBL/GenBank/DDBJ whole genome shotgun (WGS) entry which is preliminary data.</text>
</comment>
<dbReference type="Proteomes" id="UP000075320">
    <property type="component" value="Unassembled WGS sequence"/>
</dbReference>
<evidence type="ECO:0000313" key="1">
    <source>
        <dbReference type="EMBL" id="KYG63134.1"/>
    </source>
</evidence>
<dbReference type="EMBL" id="LUKE01000004">
    <property type="protein sequence ID" value="KYG63134.1"/>
    <property type="molecule type" value="Genomic_DNA"/>
</dbReference>